<dbReference type="PANTHER" id="PTHR34572:SF8">
    <property type="entry name" value="(RAPE) HYPOTHETICAL PROTEIN"/>
    <property type="match status" value="1"/>
</dbReference>
<comment type="caution">
    <text evidence="2">The sequence shown here is derived from an EMBL/GenBank/DDBJ whole genome shotgun (WGS) entry which is preliminary data.</text>
</comment>
<accession>A0AAP0DUS6</accession>
<proteinExistence type="predicted"/>
<feature type="compositionally biased region" description="Acidic residues" evidence="1">
    <location>
        <begin position="215"/>
        <end position="226"/>
    </location>
</feature>
<sequence>MHKKMMFHVPSANPHLTSRRRFNTRLAPNTKYSTTLVLYSVYNLFYSMEGVGSRTGRPSSRYGSAPVFTGPVRRWQKQWVHVSSSSSSLTYNDSKSSTSKGNNNNNNLSAIRIRRWTPVPSAQSGGDSEAVAKERPKRKLRYAPIVVLEGKKKEAEKSDVDVKEASKPNQSPAQETSENDDNEKKSVDNVLAENSQESPKDEVSKDLNNQPMDLDTGDGDNDDEDRDLGGAGKVADWVKAAQRGFAC</sequence>
<dbReference type="EMBL" id="JBCNJP010000007">
    <property type="protein sequence ID" value="KAK9077574.1"/>
    <property type="molecule type" value="Genomic_DNA"/>
</dbReference>
<evidence type="ECO:0000313" key="2">
    <source>
        <dbReference type="EMBL" id="KAK9077574.1"/>
    </source>
</evidence>
<dbReference type="PANTHER" id="PTHR34572">
    <property type="entry name" value="GOLGIN FAMILY A PROTEIN"/>
    <property type="match status" value="1"/>
</dbReference>
<protein>
    <submittedName>
        <fullName evidence="2">Uncharacterized protein</fullName>
    </submittedName>
</protein>
<feature type="compositionally biased region" description="Low complexity" evidence="1">
    <location>
        <begin position="86"/>
        <end position="107"/>
    </location>
</feature>
<dbReference type="Proteomes" id="UP001408789">
    <property type="component" value="Unassembled WGS sequence"/>
</dbReference>
<name>A0AAP0DUS6_9ASTR</name>
<organism evidence="2 3">
    <name type="scientific">Deinandra increscens subsp. villosa</name>
    <dbReference type="NCBI Taxonomy" id="3103831"/>
    <lineage>
        <taxon>Eukaryota</taxon>
        <taxon>Viridiplantae</taxon>
        <taxon>Streptophyta</taxon>
        <taxon>Embryophyta</taxon>
        <taxon>Tracheophyta</taxon>
        <taxon>Spermatophyta</taxon>
        <taxon>Magnoliopsida</taxon>
        <taxon>eudicotyledons</taxon>
        <taxon>Gunneridae</taxon>
        <taxon>Pentapetalae</taxon>
        <taxon>asterids</taxon>
        <taxon>campanulids</taxon>
        <taxon>Asterales</taxon>
        <taxon>Asteraceae</taxon>
        <taxon>Asteroideae</taxon>
        <taxon>Heliantheae alliance</taxon>
        <taxon>Madieae</taxon>
        <taxon>Madiinae</taxon>
        <taxon>Deinandra</taxon>
    </lineage>
</organism>
<gene>
    <name evidence="2" type="ORF">SSX86_005911</name>
</gene>
<feature type="region of interest" description="Disordered" evidence="1">
    <location>
        <begin position="152"/>
        <end position="230"/>
    </location>
</feature>
<evidence type="ECO:0000313" key="3">
    <source>
        <dbReference type="Proteomes" id="UP001408789"/>
    </source>
</evidence>
<feature type="compositionally biased region" description="Basic and acidic residues" evidence="1">
    <location>
        <begin position="152"/>
        <end position="166"/>
    </location>
</feature>
<feature type="region of interest" description="Disordered" evidence="1">
    <location>
        <begin position="86"/>
        <end position="135"/>
    </location>
</feature>
<reference evidence="2 3" key="1">
    <citation type="submission" date="2024-04" db="EMBL/GenBank/DDBJ databases">
        <title>The reference genome of an endangered Asteraceae, Deinandra increscens subsp. villosa, native to the Central Coast of California.</title>
        <authorList>
            <person name="Guilliams M."/>
            <person name="Hasenstab-Lehman K."/>
            <person name="Meyer R."/>
            <person name="Mcevoy S."/>
        </authorList>
    </citation>
    <scope>NUCLEOTIDE SEQUENCE [LARGE SCALE GENOMIC DNA]</scope>
    <source>
        <tissue evidence="2">Leaf</tissue>
    </source>
</reference>
<keyword evidence="3" id="KW-1185">Reference proteome</keyword>
<dbReference type="AlphaFoldDB" id="A0AAP0DUS6"/>
<feature type="compositionally biased region" description="Polar residues" evidence="1">
    <location>
        <begin position="167"/>
        <end position="176"/>
    </location>
</feature>
<evidence type="ECO:0000256" key="1">
    <source>
        <dbReference type="SAM" id="MobiDB-lite"/>
    </source>
</evidence>